<evidence type="ECO:0000259" key="1">
    <source>
        <dbReference type="Pfam" id="PF05598"/>
    </source>
</evidence>
<name>A0ABY8DT55_9LACO</name>
<feature type="domain" description="Transposase InsH N-terminal" evidence="1">
    <location>
        <begin position="1"/>
        <end position="85"/>
    </location>
</feature>
<sequence length="108" mass="11976">MAETIPWAELEEVYQSLFPSKLGRAAKPFRLLYGAQLIKQKSGWSDVQLVEVIRDMPALQDFVGIDTYQAKRPFEPSTLAKFRKRIAPGAVSANLNGLYSGTAGCPRC</sequence>
<proteinExistence type="predicted"/>
<dbReference type="InterPro" id="IPR008490">
    <property type="entry name" value="Transposase_InsH_N"/>
</dbReference>
<keyword evidence="3" id="KW-1185">Reference proteome</keyword>
<evidence type="ECO:0000313" key="3">
    <source>
        <dbReference type="Proteomes" id="UP001220228"/>
    </source>
</evidence>
<dbReference type="EMBL" id="CP120687">
    <property type="protein sequence ID" value="WFB39363.1"/>
    <property type="molecule type" value="Genomic_DNA"/>
</dbReference>
<organism evidence="2 3">
    <name type="scientific">Lacticaseibacillus huelsenbergensis</name>
    <dbReference type="NCBI Taxonomy" id="3035291"/>
    <lineage>
        <taxon>Bacteria</taxon>
        <taxon>Bacillati</taxon>
        <taxon>Bacillota</taxon>
        <taxon>Bacilli</taxon>
        <taxon>Lactobacillales</taxon>
        <taxon>Lactobacillaceae</taxon>
        <taxon>Lacticaseibacillus</taxon>
    </lineage>
</organism>
<dbReference type="Pfam" id="PF05598">
    <property type="entry name" value="DUF772"/>
    <property type="match status" value="1"/>
</dbReference>
<protein>
    <submittedName>
        <fullName evidence="2">IS5 family transposase</fullName>
    </submittedName>
</protein>
<gene>
    <name evidence="2" type="ORF">LHUE1_000077</name>
</gene>
<accession>A0ABY8DT55</accession>
<reference evidence="2 3" key="1">
    <citation type="submission" date="2023-03" db="EMBL/GenBank/DDBJ databases">
        <authorList>
            <person name="Ruckert-Reed C."/>
        </authorList>
    </citation>
    <scope>NUCLEOTIDE SEQUENCE [LARGE SCALE GENOMIC DNA]</scope>
    <source>
        <strain evidence="2 3">DSM 115425</strain>
    </source>
</reference>
<dbReference type="Proteomes" id="UP001220228">
    <property type="component" value="Chromosome"/>
</dbReference>
<evidence type="ECO:0000313" key="2">
    <source>
        <dbReference type="EMBL" id="WFB39363.1"/>
    </source>
</evidence>